<protein>
    <submittedName>
        <fullName evidence="2">Transcriptional regulator</fullName>
    </submittedName>
</protein>
<dbReference type="PANTHER" id="PTHR37301:SF1">
    <property type="entry name" value="DNA-BINDING PROTEIN"/>
    <property type="match status" value="1"/>
</dbReference>
<dbReference type="EMBL" id="SDHZ01000001">
    <property type="protein sequence ID" value="RXK85370.1"/>
    <property type="molecule type" value="Genomic_DNA"/>
</dbReference>
<reference evidence="2 3" key="1">
    <citation type="submission" date="2019-01" db="EMBL/GenBank/DDBJ databases">
        <title>Filimonas sp. strain TTM-71.</title>
        <authorList>
            <person name="Chen W.-M."/>
        </authorList>
    </citation>
    <scope>NUCLEOTIDE SEQUENCE [LARGE SCALE GENOMIC DNA]</scope>
    <source>
        <strain evidence="2 3">TTM-71</strain>
    </source>
</reference>
<dbReference type="AlphaFoldDB" id="A0A4Q1D853"/>
<sequence length="80" mass="8793">MPVVINLDVVLAKRKMSLSRLSEKTGISLVNLSLLKNNKIKAIRFSTLEAICVALGCKPGEIIDYLSDEEYNALLANENS</sequence>
<dbReference type="Proteomes" id="UP000290545">
    <property type="component" value="Unassembled WGS sequence"/>
</dbReference>
<evidence type="ECO:0000313" key="3">
    <source>
        <dbReference type="Proteomes" id="UP000290545"/>
    </source>
</evidence>
<dbReference type="SMART" id="SM00530">
    <property type="entry name" value="HTH_XRE"/>
    <property type="match status" value="1"/>
</dbReference>
<dbReference type="PANTHER" id="PTHR37301">
    <property type="entry name" value="DNA-BINDING PROTEIN-RELATED"/>
    <property type="match status" value="1"/>
</dbReference>
<keyword evidence="3" id="KW-1185">Reference proteome</keyword>
<dbReference type="Pfam" id="PF13443">
    <property type="entry name" value="HTH_26"/>
    <property type="match status" value="1"/>
</dbReference>
<dbReference type="InterPro" id="IPR001387">
    <property type="entry name" value="Cro/C1-type_HTH"/>
</dbReference>
<dbReference type="Gene3D" id="1.10.260.40">
    <property type="entry name" value="lambda repressor-like DNA-binding domains"/>
    <property type="match status" value="1"/>
</dbReference>
<name>A0A4Q1D853_9BACT</name>
<comment type="caution">
    <text evidence="2">The sequence shown here is derived from an EMBL/GenBank/DDBJ whole genome shotgun (WGS) entry which is preliminary data.</text>
</comment>
<evidence type="ECO:0000313" key="2">
    <source>
        <dbReference type="EMBL" id="RXK85370.1"/>
    </source>
</evidence>
<organism evidence="2 3">
    <name type="scientific">Filimonas effusa</name>
    <dbReference type="NCBI Taxonomy" id="2508721"/>
    <lineage>
        <taxon>Bacteria</taxon>
        <taxon>Pseudomonadati</taxon>
        <taxon>Bacteroidota</taxon>
        <taxon>Chitinophagia</taxon>
        <taxon>Chitinophagales</taxon>
        <taxon>Chitinophagaceae</taxon>
        <taxon>Filimonas</taxon>
    </lineage>
</organism>
<gene>
    <name evidence="2" type="ORF">ESB13_00660</name>
</gene>
<proteinExistence type="predicted"/>
<dbReference type="SUPFAM" id="SSF47413">
    <property type="entry name" value="lambda repressor-like DNA-binding domains"/>
    <property type="match status" value="1"/>
</dbReference>
<dbReference type="PROSITE" id="PS50943">
    <property type="entry name" value="HTH_CROC1"/>
    <property type="match status" value="1"/>
</dbReference>
<dbReference type="GO" id="GO:0003677">
    <property type="term" value="F:DNA binding"/>
    <property type="evidence" value="ECO:0007669"/>
    <property type="project" value="InterPro"/>
</dbReference>
<evidence type="ECO:0000259" key="1">
    <source>
        <dbReference type="PROSITE" id="PS50943"/>
    </source>
</evidence>
<accession>A0A4Q1D853</accession>
<dbReference type="RefSeq" id="WP_129001122.1">
    <property type="nucleotide sequence ID" value="NZ_SDHZ01000001.1"/>
</dbReference>
<dbReference type="OrthoDB" id="9805309at2"/>
<feature type="domain" description="HTH cro/C1-type" evidence="1">
    <location>
        <begin position="13"/>
        <end position="62"/>
    </location>
</feature>
<dbReference type="InterPro" id="IPR010982">
    <property type="entry name" value="Lambda_DNA-bd_dom_sf"/>
</dbReference>